<name>A0A7J0FDA5_9ERIC</name>
<comment type="caution">
    <text evidence="1">The sequence shown here is derived from an EMBL/GenBank/DDBJ whole genome shotgun (WGS) entry which is preliminary data.</text>
</comment>
<protein>
    <submittedName>
        <fullName evidence="1">Sterol methyltransferase 1</fullName>
    </submittedName>
</protein>
<keyword evidence="1" id="KW-0808">Transferase</keyword>
<keyword evidence="2" id="KW-1185">Reference proteome</keyword>
<keyword evidence="1" id="KW-0489">Methyltransferase</keyword>
<dbReference type="OrthoDB" id="4310724at2759"/>
<dbReference type="AlphaFoldDB" id="A0A7J0FDA5"/>
<accession>A0A7J0FDA5</accession>
<reference evidence="1 2" key="1">
    <citation type="submission" date="2019-07" db="EMBL/GenBank/DDBJ databases">
        <title>De Novo Assembly of kiwifruit Actinidia rufa.</title>
        <authorList>
            <person name="Sugita-Konishi S."/>
            <person name="Sato K."/>
            <person name="Mori E."/>
            <person name="Abe Y."/>
            <person name="Kisaki G."/>
            <person name="Hamano K."/>
            <person name="Suezawa K."/>
            <person name="Otani M."/>
            <person name="Fukuda T."/>
            <person name="Manabe T."/>
            <person name="Gomi K."/>
            <person name="Tabuchi M."/>
            <person name="Akimitsu K."/>
            <person name="Kataoka I."/>
        </authorList>
    </citation>
    <scope>NUCLEOTIDE SEQUENCE [LARGE SCALE GENOMIC DNA]</scope>
    <source>
        <strain evidence="2">cv. Fuchu</strain>
    </source>
</reference>
<evidence type="ECO:0000313" key="1">
    <source>
        <dbReference type="EMBL" id="GFY96219.1"/>
    </source>
</evidence>
<dbReference type="EMBL" id="BJWL01000011">
    <property type="protein sequence ID" value="GFY96219.1"/>
    <property type="molecule type" value="Genomic_DNA"/>
</dbReference>
<dbReference type="GO" id="GO:0032259">
    <property type="term" value="P:methylation"/>
    <property type="evidence" value="ECO:0007669"/>
    <property type="project" value="UniProtKB-KW"/>
</dbReference>
<dbReference type="Proteomes" id="UP000585474">
    <property type="component" value="Unassembled WGS sequence"/>
</dbReference>
<evidence type="ECO:0000313" key="2">
    <source>
        <dbReference type="Proteomes" id="UP000585474"/>
    </source>
</evidence>
<dbReference type="GO" id="GO:0008168">
    <property type="term" value="F:methyltransferase activity"/>
    <property type="evidence" value="ECO:0007669"/>
    <property type="project" value="UniProtKB-KW"/>
</dbReference>
<proteinExistence type="predicted"/>
<organism evidence="1 2">
    <name type="scientific">Actinidia rufa</name>
    <dbReference type="NCBI Taxonomy" id="165716"/>
    <lineage>
        <taxon>Eukaryota</taxon>
        <taxon>Viridiplantae</taxon>
        <taxon>Streptophyta</taxon>
        <taxon>Embryophyta</taxon>
        <taxon>Tracheophyta</taxon>
        <taxon>Spermatophyta</taxon>
        <taxon>Magnoliopsida</taxon>
        <taxon>eudicotyledons</taxon>
        <taxon>Gunneridae</taxon>
        <taxon>Pentapetalae</taxon>
        <taxon>asterids</taxon>
        <taxon>Ericales</taxon>
        <taxon>Actinidiaceae</taxon>
        <taxon>Actinidia</taxon>
    </lineage>
</organism>
<gene>
    <name evidence="1" type="ORF">Acr_11g0005250</name>
</gene>
<sequence>MSKPGALDLASGVGGKMEKKEVLAAVEKYEKYHVPQGGGYEEERKANYSDMV</sequence>